<reference evidence="1" key="1">
    <citation type="journal article" date="2014" name="Genome Biol. Evol.">
        <title>Pangenome evidence for extensive interdomain horizontal transfer affecting lineage core and shell genes in uncultured planktonic thaumarchaeota and euryarchaeota.</title>
        <authorList>
            <person name="Deschamps P."/>
            <person name="Zivanovic Y."/>
            <person name="Moreira D."/>
            <person name="Rodriguez-Valera F."/>
            <person name="Lopez-Garcia P."/>
        </authorList>
    </citation>
    <scope>NUCLEOTIDE SEQUENCE</scope>
</reference>
<accession>A0A075H0D6</accession>
<name>A0A075H0D6_9ARCH</name>
<dbReference type="EMBL" id="KF900836">
    <property type="protein sequence ID" value="AIF08610.1"/>
    <property type="molecule type" value="Genomic_DNA"/>
</dbReference>
<sequence length="80" mass="9167">MSQQLRVTVRLDLNNIKKVKPVMKALIPDNINFPRGLSMDMNAEGTIIVLCFKSRYGFDSMIETIDEVLEHISIMDKVLK</sequence>
<proteinExistence type="predicted"/>
<evidence type="ECO:0008006" key="2">
    <source>
        <dbReference type="Google" id="ProtNLM"/>
    </source>
</evidence>
<protein>
    <recommendedName>
        <fullName evidence="2">Transcription factor Pcc1</fullName>
    </recommendedName>
</protein>
<evidence type="ECO:0000313" key="1">
    <source>
        <dbReference type="EMBL" id="AIF08610.1"/>
    </source>
</evidence>
<dbReference type="AlphaFoldDB" id="A0A075H0D6"/>
<organism evidence="1">
    <name type="scientific">uncultured marine thaumarchaeote KM3_31_F07</name>
    <dbReference type="NCBI Taxonomy" id="1456120"/>
    <lineage>
        <taxon>Archaea</taxon>
        <taxon>Nitrososphaerota</taxon>
        <taxon>environmental samples</taxon>
    </lineage>
</organism>